<organism evidence="13 14">
    <name type="scientific">Ancylobacter radicis</name>
    <dbReference type="NCBI Taxonomy" id="2836179"/>
    <lineage>
        <taxon>Bacteria</taxon>
        <taxon>Pseudomonadati</taxon>
        <taxon>Pseudomonadota</taxon>
        <taxon>Alphaproteobacteria</taxon>
        <taxon>Hyphomicrobiales</taxon>
        <taxon>Xanthobacteraceae</taxon>
        <taxon>Ancylobacter</taxon>
    </lineage>
</organism>
<keyword evidence="9" id="KW-0472">Membrane</keyword>
<evidence type="ECO:0000256" key="9">
    <source>
        <dbReference type="ARBA" id="ARBA00023136"/>
    </source>
</evidence>
<comment type="subcellular location">
    <subcellularLocation>
        <location evidence="1 10">Cell inner membrane</location>
        <topology evidence="1 10">Single-pass membrane protein</topology>
        <orientation evidence="1 10">Periplasmic side</orientation>
    </subcellularLocation>
</comment>
<keyword evidence="10" id="KW-0735">Signal-anchor</keyword>
<keyword evidence="14" id="KW-1185">Reference proteome</keyword>
<dbReference type="InterPro" id="IPR003538">
    <property type="entry name" value="TonB"/>
</dbReference>
<dbReference type="Pfam" id="PF03544">
    <property type="entry name" value="TonB_C"/>
    <property type="match status" value="1"/>
</dbReference>
<evidence type="ECO:0000256" key="11">
    <source>
        <dbReference type="SAM" id="MobiDB-lite"/>
    </source>
</evidence>
<evidence type="ECO:0000256" key="8">
    <source>
        <dbReference type="ARBA" id="ARBA00022989"/>
    </source>
</evidence>
<dbReference type="NCBIfam" id="TIGR01352">
    <property type="entry name" value="tonB_Cterm"/>
    <property type="match status" value="1"/>
</dbReference>
<keyword evidence="5 10" id="KW-0997">Cell inner membrane</keyword>
<dbReference type="PRINTS" id="PR01374">
    <property type="entry name" value="TONBPROTEIN"/>
</dbReference>
<evidence type="ECO:0000256" key="3">
    <source>
        <dbReference type="ARBA" id="ARBA00022448"/>
    </source>
</evidence>
<dbReference type="Gene3D" id="3.30.1150.10">
    <property type="match status" value="1"/>
</dbReference>
<feature type="domain" description="TonB C-terminal" evidence="12">
    <location>
        <begin position="201"/>
        <end position="292"/>
    </location>
</feature>
<dbReference type="PANTHER" id="PTHR33446:SF2">
    <property type="entry name" value="PROTEIN TONB"/>
    <property type="match status" value="1"/>
</dbReference>
<evidence type="ECO:0000256" key="1">
    <source>
        <dbReference type="ARBA" id="ARBA00004383"/>
    </source>
</evidence>
<dbReference type="Proteomes" id="UP001166585">
    <property type="component" value="Unassembled WGS sequence"/>
</dbReference>
<accession>A0ABS5RB41</accession>
<dbReference type="InterPro" id="IPR037682">
    <property type="entry name" value="TonB_C"/>
</dbReference>
<evidence type="ECO:0000256" key="5">
    <source>
        <dbReference type="ARBA" id="ARBA00022519"/>
    </source>
</evidence>
<dbReference type="PANTHER" id="PTHR33446">
    <property type="entry name" value="PROTEIN TONB-RELATED"/>
    <property type="match status" value="1"/>
</dbReference>
<evidence type="ECO:0000256" key="2">
    <source>
        <dbReference type="ARBA" id="ARBA00006555"/>
    </source>
</evidence>
<keyword evidence="7 10" id="KW-0653">Protein transport</keyword>
<feature type="region of interest" description="Disordered" evidence="11">
    <location>
        <begin position="66"/>
        <end position="227"/>
    </location>
</feature>
<keyword evidence="8" id="KW-1133">Transmembrane helix</keyword>
<comment type="similarity">
    <text evidence="2 10">Belongs to the TonB family.</text>
</comment>
<evidence type="ECO:0000313" key="14">
    <source>
        <dbReference type="Proteomes" id="UP001166585"/>
    </source>
</evidence>
<dbReference type="InterPro" id="IPR006260">
    <property type="entry name" value="TonB/TolA_C"/>
</dbReference>
<dbReference type="EMBL" id="JAHCQH010000021">
    <property type="protein sequence ID" value="MBS9478879.1"/>
    <property type="molecule type" value="Genomic_DNA"/>
</dbReference>
<dbReference type="PROSITE" id="PS52015">
    <property type="entry name" value="TONB_CTD"/>
    <property type="match status" value="1"/>
</dbReference>
<evidence type="ECO:0000256" key="4">
    <source>
        <dbReference type="ARBA" id="ARBA00022475"/>
    </source>
</evidence>
<keyword evidence="4 10" id="KW-1003">Cell membrane</keyword>
<dbReference type="InterPro" id="IPR051045">
    <property type="entry name" value="TonB-dependent_transducer"/>
</dbReference>
<keyword evidence="6" id="KW-0812">Transmembrane</keyword>
<evidence type="ECO:0000313" key="13">
    <source>
        <dbReference type="EMBL" id="MBS9478879.1"/>
    </source>
</evidence>
<protein>
    <recommendedName>
        <fullName evidence="10">Protein TonB</fullName>
    </recommendedName>
</protein>
<sequence length="292" mass="30920">MSLMLLHGSRRQEMVRAAGWAVCGGLVLAAHGGALAYMLSEPPIVAAQEPAAIMIELAEMPVAPAANPVELPPGPEMVEAPEKIEEEVPPDPLAKEEDVPPPEPEPEQEPVPDVAESPAPDIEVPLPPPPPLASELTPPEKKPDPPKERPKPKPKPKEREKSEKPPAPKTSAAPSLNAAPSDRVAAPTSGSSASSSRAQADWRSRLMSHLNRHKRYPNEARANAEQGRPRVAFTINRAGQVVAARLVGSSGSASLDEEAVAMVRRASPLPAPPADMPGGSFSFTVPVLFNLR</sequence>
<evidence type="ECO:0000256" key="10">
    <source>
        <dbReference type="RuleBase" id="RU362123"/>
    </source>
</evidence>
<feature type="compositionally biased region" description="Low complexity" evidence="11">
    <location>
        <begin position="185"/>
        <end position="201"/>
    </location>
</feature>
<evidence type="ECO:0000259" key="12">
    <source>
        <dbReference type="PROSITE" id="PS52015"/>
    </source>
</evidence>
<name>A0ABS5RB41_9HYPH</name>
<gene>
    <name evidence="13" type="ORF">KIP89_17360</name>
</gene>
<comment type="caution">
    <text evidence="13">The sequence shown here is derived from an EMBL/GenBank/DDBJ whole genome shotgun (WGS) entry which is preliminary data.</text>
</comment>
<proteinExistence type="inferred from homology"/>
<feature type="compositionally biased region" description="Low complexity" evidence="11">
    <location>
        <begin position="111"/>
        <end position="124"/>
    </location>
</feature>
<dbReference type="RefSeq" id="WP_213756842.1">
    <property type="nucleotide sequence ID" value="NZ_JAHCQH010000021.1"/>
</dbReference>
<comment type="function">
    <text evidence="10">Interacts with outer membrane receptor proteins that carry out high-affinity binding and energy dependent uptake into the periplasmic space of specific substrates. It could act to transduce energy from the cytoplasmic membrane to specific energy-requiring processes in the outer membrane, resulting in the release into the periplasm of ligands bound by these outer membrane proteins.</text>
</comment>
<feature type="compositionally biased region" description="Basic and acidic residues" evidence="11">
    <location>
        <begin position="138"/>
        <end position="166"/>
    </location>
</feature>
<keyword evidence="3 10" id="KW-0813">Transport</keyword>
<evidence type="ECO:0000256" key="6">
    <source>
        <dbReference type="ARBA" id="ARBA00022692"/>
    </source>
</evidence>
<evidence type="ECO:0000256" key="7">
    <source>
        <dbReference type="ARBA" id="ARBA00022927"/>
    </source>
</evidence>
<reference evidence="13" key="1">
    <citation type="submission" date="2021-05" db="EMBL/GenBank/DDBJ databases">
        <authorList>
            <person name="Sun Q."/>
            <person name="Inoue M."/>
        </authorList>
    </citation>
    <scope>NUCLEOTIDE SEQUENCE</scope>
    <source>
        <strain evidence="13">VKM B-3255</strain>
    </source>
</reference>
<dbReference type="SUPFAM" id="SSF74653">
    <property type="entry name" value="TolA/TonB C-terminal domain"/>
    <property type="match status" value="1"/>
</dbReference>